<dbReference type="InterPro" id="IPR036365">
    <property type="entry name" value="PGBD-like_sf"/>
</dbReference>
<dbReference type="InterPro" id="IPR002477">
    <property type="entry name" value="Peptidoglycan-bd-like"/>
</dbReference>
<feature type="domain" description="Peptidoglycan binding-like" evidence="2">
    <location>
        <begin position="159"/>
        <end position="208"/>
    </location>
</feature>
<evidence type="ECO:0000313" key="4">
    <source>
        <dbReference type="Proteomes" id="UP000612855"/>
    </source>
</evidence>
<dbReference type="AlphaFoldDB" id="A0A917ED70"/>
<comment type="caution">
    <text evidence="3">The sequence shown here is derived from an EMBL/GenBank/DDBJ whole genome shotgun (WGS) entry which is preliminary data.</text>
</comment>
<feature type="chain" id="PRO_5037846636" description="Peptidoglycan binding-like domain-containing protein" evidence="1">
    <location>
        <begin position="37"/>
        <end position="210"/>
    </location>
</feature>
<proteinExistence type="predicted"/>
<evidence type="ECO:0000259" key="2">
    <source>
        <dbReference type="Pfam" id="PF01471"/>
    </source>
</evidence>
<dbReference type="Pfam" id="PF01471">
    <property type="entry name" value="PG_binding_1"/>
    <property type="match status" value="1"/>
</dbReference>
<dbReference type="EMBL" id="BMFJ01000001">
    <property type="protein sequence ID" value="GGE22097.1"/>
    <property type="molecule type" value="Genomic_DNA"/>
</dbReference>
<feature type="signal peptide" evidence="1">
    <location>
        <begin position="1"/>
        <end position="36"/>
    </location>
</feature>
<sequence length="210" mass="22613">MTGDLSRTTRRAAVARPSLCLGPALVLLLSALPAEAADNNGAFAIDGIGLRSCADFTRALDDRNRDQIIAFSSWTDGFVSGSNVFAQDTYDLTPWQASELIQAKLAKYCRENPEDAYVTATGKLVGALQPQRMTAAEELVSVRVGDRGVYIYPSVLTRVRARLIAEGIDVPTPEGSFDDAFARALQSYQKKAGLPESGLPDLPTMNALFP</sequence>
<evidence type="ECO:0000256" key="1">
    <source>
        <dbReference type="SAM" id="SignalP"/>
    </source>
</evidence>
<accession>A0A917ED70</accession>
<dbReference type="Proteomes" id="UP000612855">
    <property type="component" value="Unassembled WGS sequence"/>
</dbReference>
<keyword evidence="4" id="KW-1185">Reference proteome</keyword>
<dbReference type="Gene3D" id="1.10.101.10">
    <property type="entry name" value="PGBD-like superfamily/PGBD"/>
    <property type="match status" value="1"/>
</dbReference>
<dbReference type="RefSeq" id="WP_188476400.1">
    <property type="nucleotide sequence ID" value="NZ_BMFJ01000001.1"/>
</dbReference>
<evidence type="ECO:0000313" key="3">
    <source>
        <dbReference type="EMBL" id="GGE22097.1"/>
    </source>
</evidence>
<dbReference type="SUPFAM" id="SSF47090">
    <property type="entry name" value="PGBD-like"/>
    <property type="match status" value="1"/>
</dbReference>
<protein>
    <recommendedName>
        <fullName evidence="2">Peptidoglycan binding-like domain-containing protein</fullName>
    </recommendedName>
</protein>
<dbReference type="InterPro" id="IPR036366">
    <property type="entry name" value="PGBDSf"/>
</dbReference>
<gene>
    <name evidence="3" type="ORF">GCM10011360_08240</name>
</gene>
<organism evidence="3 4">
    <name type="scientific">Primorskyibacter flagellatus</name>
    <dbReference type="NCBI Taxonomy" id="1387277"/>
    <lineage>
        <taxon>Bacteria</taxon>
        <taxon>Pseudomonadati</taxon>
        <taxon>Pseudomonadota</taxon>
        <taxon>Alphaproteobacteria</taxon>
        <taxon>Rhodobacterales</taxon>
        <taxon>Roseobacteraceae</taxon>
        <taxon>Primorskyibacter</taxon>
    </lineage>
</organism>
<reference evidence="4" key="1">
    <citation type="journal article" date="2019" name="Int. J. Syst. Evol. Microbiol.">
        <title>The Global Catalogue of Microorganisms (GCM) 10K type strain sequencing project: providing services to taxonomists for standard genome sequencing and annotation.</title>
        <authorList>
            <consortium name="The Broad Institute Genomics Platform"/>
            <consortium name="The Broad Institute Genome Sequencing Center for Infectious Disease"/>
            <person name="Wu L."/>
            <person name="Ma J."/>
        </authorList>
    </citation>
    <scope>NUCLEOTIDE SEQUENCE [LARGE SCALE GENOMIC DNA]</scope>
    <source>
        <strain evidence="4">CGMCC 1.12664</strain>
    </source>
</reference>
<name>A0A917ED70_9RHOB</name>
<keyword evidence="1" id="KW-0732">Signal</keyword>